<proteinExistence type="predicted"/>
<keyword evidence="2" id="KW-1185">Reference proteome</keyword>
<sequence>MSFRSRDCDVTKSHGIEHTYTSPNAQIDMFDSGKQVGGGKWTYYHTTPEAADRKFKNFPESRKRFSRETMPR</sequence>
<dbReference type="Proteomes" id="UP000554482">
    <property type="component" value="Unassembled WGS sequence"/>
</dbReference>
<gene>
    <name evidence="1" type="ORF">FRX31_028529</name>
</gene>
<protein>
    <submittedName>
        <fullName evidence="1">Uncharacterized protein</fullName>
    </submittedName>
</protein>
<dbReference type="EMBL" id="JABWDY010035603">
    <property type="protein sequence ID" value="KAF5181883.1"/>
    <property type="molecule type" value="Genomic_DNA"/>
</dbReference>
<evidence type="ECO:0000313" key="1">
    <source>
        <dbReference type="EMBL" id="KAF5181883.1"/>
    </source>
</evidence>
<evidence type="ECO:0000313" key="2">
    <source>
        <dbReference type="Proteomes" id="UP000554482"/>
    </source>
</evidence>
<accession>A0A7J6VA89</accession>
<organism evidence="1 2">
    <name type="scientific">Thalictrum thalictroides</name>
    <name type="common">Rue-anemone</name>
    <name type="synonym">Anemone thalictroides</name>
    <dbReference type="NCBI Taxonomy" id="46969"/>
    <lineage>
        <taxon>Eukaryota</taxon>
        <taxon>Viridiplantae</taxon>
        <taxon>Streptophyta</taxon>
        <taxon>Embryophyta</taxon>
        <taxon>Tracheophyta</taxon>
        <taxon>Spermatophyta</taxon>
        <taxon>Magnoliopsida</taxon>
        <taxon>Ranunculales</taxon>
        <taxon>Ranunculaceae</taxon>
        <taxon>Thalictroideae</taxon>
        <taxon>Thalictrum</taxon>
    </lineage>
</organism>
<name>A0A7J6VA89_THATH</name>
<comment type="caution">
    <text evidence="1">The sequence shown here is derived from an EMBL/GenBank/DDBJ whole genome shotgun (WGS) entry which is preliminary data.</text>
</comment>
<reference evidence="1 2" key="1">
    <citation type="submission" date="2020-06" db="EMBL/GenBank/DDBJ databases">
        <title>Transcriptomic and genomic resources for Thalictrum thalictroides and T. hernandezii: Facilitating candidate gene discovery in an emerging model plant lineage.</title>
        <authorList>
            <person name="Arias T."/>
            <person name="Riano-Pachon D.M."/>
            <person name="Di Stilio V.S."/>
        </authorList>
    </citation>
    <scope>NUCLEOTIDE SEQUENCE [LARGE SCALE GENOMIC DNA]</scope>
    <source>
        <strain evidence="2">cv. WT478/WT964</strain>
        <tissue evidence="1">Leaves</tissue>
    </source>
</reference>
<dbReference type="AlphaFoldDB" id="A0A7J6VA89"/>